<organism evidence="8 9">
    <name type="scientific">Aromia moschata</name>
    <dbReference type="NCBI Taxonomy" id="1265417"/>
    <lineage>
        <taxon>Eukaryota</taxon>
        <taxon>Metazoa</taxon>
        <taxon>Ecdysozoa</taxon>
        <taxon>Arthropoda</taxon>
        <taxon>Hexapoda</taxon>
        <taxon>Insecta</taxon>
        <taxon>Pterygota</taxon>
        <taxon>Neoptera</taxon>
        <taxon>Endopterygota</taxon>
        <taxon>Coleoptera</taxon>
        <taxon>Polyphaga</taxon>
        <taxon>Cucujiformia</taxon>
        <taxon>Chrysomeloidea</taxon>
        <taxon>Cerambycidae</taxon>
        <taxon>Cerambycinae</taxon>
        <taxon>Callichromatini</taxon>
        <taxon>Aromia</taxon>
    </lineage>
</organism>
<evidence type="ECO:0000256" key="4">
    <source>
        <dbReference type="ARBA" id="ARBA00022833"/>
    </source>
</evidence>
<feature type="domain" description="C2H2-type" evidence="7">
    <location>
        <begin position="719"/>
        <end position="747"/>
    </location>
</feature>
<dbReference type="GO" id="GO:0000977">
    <property type="term" value="F:RNA polymerase II transcription regulatory region sequence-specific DNA binding"/>
    <property type="evidence" value="ECO:0007669"/>
    <property type="project" value="TreeGrafter"/>
</dbReference>
<dbReference type="Gene3D" id="3.30.160.60">
    <property type="entry name" value="Classic Zinc Finger"/>
    <property type="match status" value="8"/>
</dbReference>
<feature type="domain" description="C2H2-type" evidence="7">
    <location>
        <begin position="766"/>
        <end position="793"/>
    </location>
</feature>
<feature type="domain" description="C2H2-type" evidence="7">
    <location>
        <begin position="429"/>
        <end position="451"/>
    </location>
</feature>
<dbReference type="Proteomes" id="UP001162162">
    <property type="component" value="Unassembled WGS sequence"/>
</dbReference>
<feature type="domain" description="C2H2-type" evidence="7">
    <location>
        <begin position="1025"/>
        <end position="1052"/>
    </location>
</feature>
<feature type="domain" description="C2H2-type" evidence="7">
    <location>
        <begin position="686"/>
        <end position="708"/>
    </location>
</feature>
<dbReference type="PROSITE" id="PS50157">
    <property type="entry name" value="ZINC_FINGER_C2H2_2"/>
    <property type="match status" value="11"/>
</dbReference>
<keyword evidence="3 5" id="KW-0863">Zinc-finger</keyword>
<feature type="domain" description="C2H2-type" evidence="7">
    <location>
        <begin position="549"/>
        <end position="571"/>
    </location>
</feature>
<dbReference type="Pfam" id="PF00096">
    <property type="entry name" value="zf-C2H2"/>
    <property type="match status" value="4"/>
</dbReference>
<dbReference type="AlphaFoldDB" id="A0AAV8YW50"/>
<evidence type="ECO:0000259" key="7">
    <source>
        <dbReference type="PROSITE" id="PS50157"/>
    </source>
</evidence>
<dbReference type="SUPFAM" id="SSF57716">
    <property type="entry name" value="Glucocorticoid receptor-like (DNA-binding domain)"/>
    <property type="match status" value="1"/>
</dbReference>
<feature type="domain" description="C2H2-type" evidence="7">
    <location>
        <begin position="593"/>
        <end position="621"/>
    </location>
</feature>
<dbReference type="EMBL" id="JAPWTK010000040">
    <property type="protein sequence ID" value="KAJ8955168.1"/>
    <property type="molecule type" value="Genomic_DNA"/>
</dbReference>
<evidence type="ECO:0000256" key="6">
    <source>
        <dbReference type="SAM" id="MobiDB-lite"/>
    </source>
</evidence>
<gene>
    <name evidence="8" type="ORF">NQ318_009061</name>
</gene>
<feature type="domain" description="C2H2-type" evidence="7">
    <location>
        <begin position="939"/>
        <end position="961"/>
    </location>
</feature>
<dbReference type="InterPro" id="IPR013087">
    <property type="entry name" value="Znf_C2H2_type"/>
</dbReference>
<accession>A0AAV8YW50</accession>
<keyword evidence="9" id="KW-1185">Reference proteome</keyword>
<dbReference type="GO" id="GO:0000981">
    <property type="term" value="F:DNA-binding transcription factor activity, RNA polymerase II-specific"/>
    <property type="evidence" value="ECO:0007669"/>
    <property type="project" value="TreeGrafter"/>
</dbReference>
<feature type="compositionally biased region" description="Acidic residues" evidence="6">
    <location>
        <begin position="91"/>
        <end position="102"/>
    </location>
</feature>
<sequence length="1088" mass="124810">MFQITTSDKISTMVCNQCVSKINNWHEYKQTCSRNQEKLEQWLNSCPSNNIADMSLQIKEEPPEESAVDTENTGDEPDDIVEVLVKNEPMDPPDEPMEEEYNELPPPLTPHPLEINHDSENSQDGGTPGGAANQDREEGSSDFQTADNLQFKEADQQKIQFAAGLKLLQKNATPISCEPLSKIELSYIEKCKAMVNMHRTLECACHNVLHPNLKGLLSHLRALRIWFPVFTCYNCMITFTDRSTFTRHNVRCPKSSLETLVKLSNLRKRSEVKTRLYQNFKCTSCKFMYSFHDDFCKHVDEDHAFFEPPIVCSCTRQFDNVEDYKDHVYVSCLVEYYCDICFITTKTLEEFQKHSVEVHDASEGFILLQDDNYKMRKPMHHKEVSDENVFVAAKRERRTSIKAPILEVEEDYDAQKKLGYPLTLSSSLKDCPICGKEYSTHHNMVRHYRTHLENGGPVKDVQDPLAGEDDSVYSCPDCGGMYRTPEWHKHLQEKHELKTCGECGKIFQFQSELDQHRSVHLNLKVYRDSKTQSYKTSMLSPGSEGEIMLMCEICEVIFTTKEELKQHKLTHGEDVVQKMEVAEQNETGEEDRYACKPCNKVYSSYGGIWDHNKKKHPEKKSPFVNEWPKQCTMCDKVCQTGAAYYRHKQIHEKDRIVAEGANVTTMKTPIVKPKREEAREDDESYHTCKRCFKVFSSKYNLKNHLKSHGISPTNRKIVKKCDICHQAFTSNELLAKHKSEEHKDEEVPTLSNETVDGLDNKVPFIFTCDVCVMTFTTKMALKKHKEKHAQEMKPPVSKHNQVYCKYCKVAFDSIALLTKHMHVEHDETAKPKGVKAKEKPKQFQCALCKKVFLTSSALSTHTGWHKRSPAIGEGGKPAKVLKQNKIIDKLANSVKVKQEPIEPAQFQCTTCLVELPNDTALQVHILEKHRSVSAIMLIPRCNICNKDFGTQDEYETHKRLHDFLERQKHHDQLSLQSMEAIANDGTPKPKGKGFPCKYCNAAFSRADTLGGHMRQYHKEYVQNEFKCTQCDRVFDKQNSLSIHLKVHEKQRSAAVSTASKPLFSCSICSMGFDLPKDLRAHTISAHPF</sequence>
<evidence type="ECO:0000313" key="8">
    <source>
        <dbReference type="EMBL" id="KAJ8955168.1"/>
    </source>
</evidence>
<evidence type="ECO:0000313" key="9">
    <source>
        <dbReference type="Proteomes" id="UP001162162"/>
    </source>
</evidence>
<dbReference type="PROSITE" id="PS00028">
    <property type="entry name" value="ZINC_FINGER_C2H2_1"/>
    <property type="match status" value="16"/>
</dbReference>
<evidence type="ECO:0000256" key="1">
    <source>
        <dbReference type="ARBA" id="ARBA00022723"/>
    </source>
</evidence>
<comment type="caution">
    <text evidence="8">The sequence shown here is derived from an EMBL/GenBank/DDBJ whole genome shotgun (WGS) entry which is preliminary data.</text>
</comment>
<dbReference type="Pfam" id="PF13912">
    <property type="entry name" value="zf-C2H2_6"/>
    <property type="match status" value="2"/>
</dbReference>
<protein>
    <recommendedName>
        <fullName evidence="7">C2H2-type domain-containing protein</fullName>
    </recommendedName>
</protein>
<name>A0AAV8YW50_9CUCU</name>
<dbReference type="PANTHER" id="PTHR24379">
    <property type="entry name" value="KRAB AND ZINC FINGER DOMAIN-CONTAINING"/>
    <property type="match status" value="1"/>
</dbReference>
<evidence type="ECO:0000256" key="3">
    <source>
        <dbReference type="ARBA" id="ARBA00022771"/>
    </source>
</evidence>
<feature type="domain" description="C2H2-type" evidence="7">
    <location>
        <begin position="994"/>
        <end position="1017"/>
    </location>
</feature>
<dbReference type="GO" id="GO:0005634">
    <property type="term" value="C:nucleus"/>
    <property type="evidence" value="ECO:0007669"/>
    <property type="project" value="TreeGrafter"/>
</dbReference>
<keyword evidence="1" id="KW-0479">Metal-binding</keyword>
<dbReference type="InterPro" id="IPR036236">
    <property type="entry name" value="Znf_C2H2_sf"/>
</dbReference>
<evidence type="ECO:0000256" key="5">
    <source>
        <dbReference type="PROSITE-ProRule" id="PRU00042"/>
    </source>
</evidence>
<keyword evidence="2" id="KW-0677">Repeat</keyword>
<dbReference type="PANTHER" id="PTHR24379:SF127">
    <property type="entry name" value="BLOODY FINGERS-RELATED"/>
    <property type="match status" value="1"/>
</dbReference>
<feature type="region of interest" description="Disordered" evidence="6">
    <location>
        <begin position="87"/>
        <end position="143"/>
    </location>
</feature>
<dbReference type="GO" id="GO:0008270">
    <property type="term" value="F:zinc ion binding"/>
    <property type="evidence" value="ECO:0007669"/>
    <property type="project" value="UniProtKB-KW"/>
</dbReference>
<proteinExistence type="predicted"/>
<feature type="domain" description="C2H2-type" evidence="7">
    <location>
        <begin position="498"/>
        <end position="525"/>
    </location>
</feature>
<dbReference type="SUPFAM" id="SSF57667">
    <property type="entry name" value="beta-beta-alpha zinc fingers"/>
    <property type="match status" value="4"/>
</dbReference>
<feature type="domain" description="C2H2-type" evidence="7">
    <location>
        <begin position="843"/>
        <end position="870"/>
    </location>
</feature>
<reference evidence="8" key="1">
    <citation type="journal article" date="2023" name="Insect Mol. Biol.">
        <title>Genome sequencing provides insights into the evolution of gene families encoding plant cell wall-degrading enzymes in longhorned beetles.</title>
        <authorList>
            <person name="Shin N.R."/>
            <person name="Okamura Y."/>
            <person name="Kirsch R."/>
            <person name="Pauchet Y."/>
        </authorList>
    </citation>
    <scope>NUCLEOTIDE SEQUENCE</scope>
    <source>
        <strain evidence="8">AMC_N1</strain>
    </source>
</reference>
<keyword evidence="4" id="KW-0862">Zinc</keyword>
<dbReference type="SMART" id="SM00355">
    <property type="entry name" value="ZnF_C2H2"/>
    <property type="match status" value="19"/>
</dbReference>
<dbReference type="Gene3D" id="3.40.1800.20">
    <property type="match status" value="1"/>
</dbReference>
<evidence type="ECO:0000256" key="2">
    <source>
        <dbReference type="ARBA" id="ARBA00022737"/>
    </source>
</evidence>